<name>A0A815S148_9BILA</name>
<keyword evidence="4" id="KW-0472">Membrane</keyword>
<sequence>MTSIISNVELKSQLDRTIIDDNNIITKSTTIKQLHFRTYKNFFVICIAFLFQLTAFDGIGDLQSSLNTEADVGVNSLSIIYACLVLSSIFLPHPLIAILGLKWATVISQIPYLLYVGANYYPKAYVMYLVKKIQKKKSNNEATNSLSINSEEYFQELWLCIATDIKIRKFENLNDIYEFHQLPNRLQNELQNEVIILNGDYKLFHNEQNFTHFHVILYVKDTEKYLAIFEDKTLSKNIRSLFSTIGLAVVCSLVWDRLEFFVTTQTSNTGRRPPLVVANSPNGITAPSGWINLLSTISSIMPLALTYPVFQRWFSTRDSAYNKLVKGCMLKKLEANYYSKAYIMYPAAALVDLTAAPLWTAKCGHFTDGCSYLREAYSNVHRNLKKQEKSLSRDLIADLDANLKHRLDNYISQVDKIRTDKQKELLDSNFLNLMNEINR</sequence>
<evidence type="ECO:0000256" key="3">
    <source>
        <dbReference type="ARBA" id="ARBA00033107"/>
    </source>
</evidence>
<dbReference type="EMBL" id="CAJNOG010001963">
    <property type="protein sequence ID" value="CAF1482128.1"/>
    <property type="molecule type" value="Genomic_DNA"/>
</dbReference>
<dbReference type="AlphaFoldDB" id="A0A815S148"/>
<organism evidence="5 6">
    <name type="scientific">Adineta steineri</name>
    <dbReference type="NCBI Taxonomy" id="433720"/>
    <lineage>
        <taxon>Eukaryota</taxon>
        <taxon>Metazoa</taxon>
        <taxon>Spiralia</taxon>
        <taxon>Gnathifera</taxon>
        <taxon>Rotifera</taxon>
        <taxon>Eurotatoria</taxon>
        <taxon>Bdelloidea</taxon>
        <taxon>Adinetida</taxon>
        <taxon>Adinetidae</taxon>
        <taxon>Adineta</taxon>
    </lineage>
</organism>
<gene>
    <name evidence="5" type="ORF">JYZ213_LOCUS42433</name>
</gene>
<evidence type="ECO:0000256" key="4">
    <source>
        <dbReference type="SAM" id="Phobius"/>
    </source>
</evidence>
<dbReference type="Proteomes" id="UP000663845">
    <property type="component" value="Unassembled WGS sequence"/>
</dbReference>
<proteinExistence type="inferred from homology"/>
<feature type="transmembrane region" description="Helical" evidence="4">
    <location>
        <begin position="42"/>
        <end position="59"/>
    </location>
</feature>
<evidence type="ECO:0000256" key="1">
    <source>
        <dbReference type="ARBA" id="ARBA00009172"/>
    </source>
</evidence>
<comment type="similarity">
    <text evidence="1">Belongs to the unc-93 family.</text>
</comment>
<evidence type="ECO:0000256" key="2">
    <source>
        <dbReference type="ARBA" id="ARBA00020581"/>
    </source>
</evidence>
<dbReference type="InterPro" id="IPR036191">
    <property type="entry name" value="RRF_sf"/>
</dbReference>
<reference evidence="5" key="1">
    <citation type="submission" date="2021-02" db="EMBL/GenBank/DDBJ databases">
        <authorList>
            <person name="Nowell W R."/>
        </authorList>
    </citation>
    <scope>NUCLEOTIDE SEQUENCE</scope>
</reference>
<dbReference type="InterPro" id="IPR051951">
    <property type="entry name" value="UNC-93_regulatory"/>
</dbReference>
<dbReference type="PANTHER" id="PTHR19444:SF13">
    <property type="entry name" value="PROTEIN UNC-93 HOMOLOG A"/>
    <property type="match status" value="1"/>
</dbReference>
<protein>
    <recommendedName>
        <fullName evidence="2">Ribosome-recycling factor, mitochondrial</fullName>
    </recommendedName>
    <alternativeName>
        <fullName evidence="3">Ribosome-releasing factor, mitochondrial</fullName>
    </alternativeName>
</protein>
<comment type="caution">
    <text evidence="5">The sequence shown here is derived from an EMBL/GenBank/DDBJ whole genome shotgun (WGS) entry which is preliminary data.</text>
</comment>
<dbReference type="SUPFAM" id="SSF55194">
    <property type="entry name" value="Ribosome recycling factor, RRF"/>
    <property type="match status" value="1"/>
</dbReference>
<feature type="transmembrane region" description="Helical" evidence="4">
    <location>
        <begin position="79"/>
        <end position="101"/>
    </location>
</feature>
<evidence type="ECO:0000313" key="5">
    <source>
        <dbReference type="EMBL" id="CAF1482128.1"/>
    </source>
</evidence>
<accession>A0A815S148</accession>
<dbReference type="PANTHER" id="PTHR19444">
    <property type="entry name" value="UNC-93 RELATED"/>
    <property type="match status" value="1"/>
</dbReference>
<evidence type="ECO:0000313" key="6">
    <source>
        <dbReference type="Proteomes" id="UP000663845"/>
    </source>
</evidence>
<keyword evidence="4" id="KW-0812">Transmembrane</keyword>
<keyword evidence="4" id="KW-1133">Transmembrane helix</keyword>